<accession>A0ABX9JSZ1</accession>
<dbReference type="EMBL" id="QUMU01000011">
    <property type="protein sequence ID" value="REG26576.1"/>
    <property type="molecule type" value="Genomic_DNA"/>
</dbReference>
<dbReference type="InterPro" id="IPR013783">
    <property type="entry name" value="Ig-like_fold"/>
</dbReference>
<dbReference type="Gene3D" id="2.60.40.10">
    <property type="entry name" value="Immunoglobulins"/>
    <property type="match status" value="2"/>
</dbReference>
<dbReference type="RefSeq" id="WP_147333099.1">
    <property type="nucleotide sequence ID" value="NZ_CP011509.1"/>
</dbReference>
<dbReference type="PROSITE" id="PS51257">
    <property type="entry name" value="PROKAR_LIPOPROTEIN"/>
    <property type="match status" value="1"/>
</dbReference>
<keyword evidence="2" id="KW-1185">Reference proteome</keyword>
<organism evidence="1 2">
    <name type="scientific">Archangium gephyra</name>
    <dbReference type="NCBI Taxonomy" id="48"/>
    <lineage>
        <taxon>Bacteria</taxon>
        <taxon>Pseudomonadati</taxon>
        <taxon>Myxococcota</taxon>
        <taxon>Myxococcia</taxon>
        <taxon>Myxococcales</taxon>
        <taxon>Cystobacterineae</taxon>
        <taxon>Archangiaceae</taxon>
        <taxon>Archangium</taxon>
    </lineage>
</organism>
<gene>
    <name evidence="1" type="ORF">ATI61_111125</name>
</gene>
<dbReference type="InterPro" id="IPR015915">
    <property type="entry name" value="Kelch-typ_b-propeller"/>
</dbReference>
<sequence length="995" mass="101310">MRITVAAALLTLVACSRTTEGPTPSVSGATNPRQPGLQPARVCNAQGGTSGWRVSLAGNGFAPMPQDVLTDSPRVGLPEVTLRGSSTATLPRERVFFVSATQLDVDVPTRDTSPAQELAPGNYSVEVKNPSGTSGQLADALLVVPPPTLTSAVAPEGFTQTAPSPVELAGTGFRTGEVPTIVIRGTGLPEVTLTDVAVVSTTRVTANVPPNTPAGTYDVVITNPEGCAFTLPQGLEVSFVRLGTLSIDPRFGWRRQNQSITVFNTPASTEEQSFSGGLPEIILLAPLKADPSKPVEIPLRRAAFVNGNTVTAVVPTCSGNAALPLTDPECPNGIVPGGPYAVRVKDPSGAAGAVTAENGFTVLEEPVPAIASIAPSAITTNGLTDAANPLVVTGSNFGANAKVQLLIKPIGSQNIRACDLTATGTPSATELRALVNNVAADKCVEYTPIGTQVAATGGFALSEGLYVVRVQNTTNPAYANYSGLIVTNPSANPTNEASKVAPLTTKLTGPRASFPLVVATDDLGQPYLYALGGTPNGTTPLASVEMAPVTLFGELGGQCTGSTCTFRPLERSPLGAGASPVARRGHTAVVRTVPGDTSYLVVLGGVRADGTAMNTVERAQVLKVADAPALLPPTPGTGGTLPAGAFYYRVSALRAADDPKNPGGETLPSDEYPVKIDAAGGGSTTLAWPCIPGAASYRVYRTVDANAVSGSELLLDEVPAAACTGSPLPEVSYTDNGSKTPAGDAPLPAGALGKWVSAGTLFQGRGNTAARLVDDTLYVVGGFCSTGTLCPSAGTILTNVETATFTANTADLGGFGPLGNLNRARQRHSLAVASSVTAPNAFTTDQDAWLLVVGGDAGGAPLTGTGIIETAQVKSGGFPSPAPTIFTQATYNTASTHGGWTEVVANYLFQAGATGGTGFAFRSNLVCGRTGSDPAKCTSDTSFGGTLNATSVSYLSGGPRYLSGNVLFRAFVYTAGGFPNDAGGTPTDTVERLVY</sequence>
<evidence type="ECO:0000313" key="2">
    <source>
        <dbReference type="Proteomes" id="UP000256345"/>
    </source>
</evidence>
<dbReference type="Proteomes" id="UP000256345">
    <property type="component" value="Unassembled WGS sequence"/>
</dbReference>
<proteinExistence type="predicted"/>
<dbReference type="Gene3D" id="2.120.10.80">
    <property type="entry name" value="Kelch-type beta propeller"/>
    <property type="match status" value="1"/>
</dbReference>
<protein>
    <recommendedName>
        <fullName evidence="3">IPT/TIG domain-containing protein</fullName>
    </recommendedName>
</protein>
<reference evidence="1 2" key="1">
    <citation type="submission" date="2018-08" db="EMBL/GenBank/DDBJ databases">
        <title>Genomic Encyclopedia of Archaeal and Bacterial Type Strains, Phase II (KMG-II): from individual species to whole genera.</title>
        <authorList>
            <person name="Goeker M."/>
        </authorList>
    </citation>
    <scope>NUCLEOTIDE SEQUENCE [LARGE SCALE GENOMIC DNA]</scope>
    <source>
        <strain evidence="1 2">DSM 2261</strain>
    </source>
</reference>
<evidence type="ECO:0008006" key="3">
    <source>
        <dbReference type="Google" id="ProtNLM"/>
    </source>
</evidence>
<comment type="caution">
    <text evidence="1">The sequence shown here is derived from an EMBL/GenBank/DDBJ whole genome shotgun (WGS) entry which is preliminary data.</text>
</comment>
<dbReference type="SUPFAM" id="SSF117281">
    <property type="entry name" value="Kelch motif"/>
    <property type="match status" value="1"/>
</dbReference>
<evidence type="ECO:0000313" key="1">
    <source>
        <dbReference type="EMBL" id="REG26576.1"/>
    </source>
</evidence>
<name>A0ABX9JSZ1_9BACT</name>